<dbReference type="EMBL" id="RXNV01000002">
    <property type="protein sequence ID" value="RTR33460.1"/>
    <property type="molecule type" value="Genomic_DNA"/>
</dbReference>
<keyword evidence="2" id="KW-1185">Reference proteome</keyword>
<sequence>MIRSMLVIEALQKHFDLIVKTGHRTESLFHTPADRPLMRQTYTPTFLPLLIANIQKWKSKLVVMARALCKKIT</sequence>
<evidence type="ECO:0000313" key="2">
    <source>
        <dbReference type="Proteomes" id="UP000282060"/>
    </source>
</evidence>
<dbReference type="OrthoDB" id="239260at2"/>
<comment type="caution">
    <text evidence="1">The sequence shown here is derived from an EMBL/GenBank/DDBJ whole genome shotgun (WGS) entry which is preliminary data.</text>
</comment>
<organism evidence="1 2">
    <name type="scientific">Shewanella atlantica</name>
    <dbReference type="NCBI Taxonomy" id="271099"/>
    <lineage>
        <taxon>Bacteria</taxon>
        <taxon>Pseudomonadati</taxon>
        <taxon>Pseudomonadota</taxon>
        <taxon>Gammaproteobacteria</taxon>
        <taxon>Alteromonadales</taxon>
        <taxon>Shewanellaceae</taxon>
        <taxon>Shewanella</taxon>
    </lineage>
</organism>
<evidence type="ECO:0000313" key="1">
    <source>
        <dbReference type="EMBL" id="RTR33460.1"/>
    </source>
</evidence>
<protein>
    <submittedName>
        <fullName evidence="1">Uncharacterized protein</fullName>
    </submittedName>
</protein>
<dbReference type="RefSeq" id="WP_126505015.1">
    <property type="nucleotide sequence ID" value="NZ_RXNV01000002.1"/>
</dbReference>
<dbReference type="Proteomes" id="UP000282060">
    <property type="component" value="Unassembled WGS sequence"/>
</dbReference>
<dbReference type="AlphaFoldDB" id="A0A3S0K198"/>
<accession>A0A3S0K198</accession>
<proteinExistence type="predicted"/>
<name>A0A3S0K198_9GAMM</name>
<reference evidence="1 2" key="1">
    <citation type="submission" date="2018-12" db="EMBL/GenBank/DDBJ databases">
        <authorList>
            <person name="Yu L."/>
        </authorList>
    </citation>
    <scope>NUCLEOTIDE SEQUENCE [LARGE SCALE GENOMIC DNA]</scope>
    <source>
        <strain evidence="1 2">HAW-EB5</strain>
    </source>
</reference>
<gene>
    <name evidence="1" type="ORF">EKG39_06935</name>
</gene>